<organism evidence="2">
    <name type="scientific">hydrocarbon metagenome</name>
    <dbReference type="NCBI Taxonomy" id="938273"/>
    <lineage>
        <taxon>unclassified sequences</taxon>
        <taxon>metagenomes</taxon>
        <taxon>ecological metagenomes</taxon>
    </lineage>
</organism>
<accession>A0A0W8E1H0</accession>
<evidence type="ECO:0000259" key="1">
    <source>
        <dbReference type="PROSITE" id="PS51387"/>
    </source>
</evidence>
<dbReference type="SMART" id="SM01092">
    <property type="entry name" value="CO_deh_flav_C"/>
    <property type="match status" value="1"/>
</dbReference>
<dbReference type="InterPro" id="IPR036683">
    <property type="entry name" value="CO_DH_flav_C_dom_sf"/>
</dbReference>
<dbReference type="InterPro" id="IPR016169">
    <property type="entry name" value="FAD-bd_PCMH_sub2"/>
</dbReference>
<gene>
    <name evidence="2" type="ORF">ASZ90_020094</name>
</gene>
<dbReference type="Pfam" id="PF03450">
    <property type="entry name" value="CO_deh_flav_C"/>
    <property type="match status" value="1"/>
</dbReference>
<dbReference type="PROSITE" id="PS51387">
    <property type="entry name" value="FAD_PCMH"/>
    <property type="match status" value="1"/>
</dbReference>
<keyword evidence="2" id="KW-0560">Oxidoreductase</keyword>
<dbReference type="EC" id="1.17.1.4" evidence="2"/>
<dbReference type="InterPro" id="IPR005107">
    <property type="entry name" value="CO_DH_flav_C"/>
</dbReference>
<dbReference type="PANTHER" id="PTHR42659">
    <property type="entry name" value="XANTHINE DEHYDROGENASE SUBUNIT C-RELATED"/>
    <property type="match status" value="1"/>
</dbReference>
<feature type="domain" description="FAD-binding PCMH-type" evidence="1">
    <location>
        <begin position="1"/>
        <end position="172"/>
    </location>
</feature>
<protein>
    <submittedName>
        <fullName evidence="2">Xanthine dehydrogenase, fad binding subunit</fullName>
        <ecNumber evidence="2">1.17.1.4</ecNumber>
    </submittedName>
</protein>
<dbReference type="InterPro" id="IPR016166">
    <property type="entry name" value="FAD-bd_PCMH"/>
</dbReference>
<sequence length="280" mass="30641">MVKAYRPLSLTEALEIRESGDTVLLAGGSDLMVQNRRGSGIIPDLGGAVVFIAHLPELQGIFVAEDSIKIGAACTLAGLLQEPDMPEYVKAPLAQMASPAIRNTATIGGNICNSSPAGDTLPMLYALEARLLIQSSKHSYMVRVEDFITGPGQNLLQTDEILVQVQIPNRIYDGYYYKKVGARKANAISKLSFFAVSRQEDNRIQELRIALGSVAPTVVRSREAESLLAGLAWGEIAQVLPEVQAYYEDLIQPIDDVRSSQEYRHRVALGLLRNYLLTQL</sequence>
<dbReference type="Gene3D" id="3.30.465.10">
    <property type="match status" value="1"/>
</dbReference>
<proteinExistence type="predicted"/>
<dbReference type="InterPro" id="IPR002346">
    <property type="entry name" value="Mopterin_DH_FAD-bd"/>
</dbReference>
<dbReference type="Gene3D" id="3.30.390.50">
    <property type="entry name" value="CO dehydrogenase flavoprotein, C-terminal domain"/>
    <property type="match status" value="1"/>
</dbReference>
<dbReference type="Pfam" id="PF00941">
    <property type="entry name" value="FAD_binding_5"/>
    <property type="match status" value="1"/>
</dbReference>
<name>A0A0W8E1H0_9ZZZZ</name>
<dbReference type="InterPro" id="IPR051312">
    <property type="entry name" value="Diverse_Substr_Oxidored"/>
</dbReference>
<dbReference type="GO" id="GO:0004854">
    <property type="term" value="F:xanthine dehydrogenase activity"/>
    <property type="evidence" value="ECO:0007669"/>
    <property type="project" value="UniProtKB-EC"/>
</dbReference>
<dbReference type="SUPFAM" id="SSF56176">
    <property type="entry name" value="FAD-binding/transporter-associated domain-like"/>
    <property type="match status" value="1"/>
</dbReference>
<dbReference type="EMBL" id="LNQE01001918">
    <property type="protein sequence ID" value="KUG02462.1"/>
    <property type="molecule type" value="Genomic_DNA"/>
</dbReference>
<dbReference type="InterPro" id="IPR036318">
    <property type="entry name" value="FAD-bd_PCMH-like_sf"/>
</dbReference>
<evidence type="ECO:0000313" key="2">
    <source>
        <dbReference type="EMBL" id="KUG02462.1"/>
    </source>
</evidence>
<reference evidence="2" key="1">
    <citation type="journal article" date="2015" name="Proc. Natl. Acad. Sci. U.S.A.">
        <title>Networks of energetic and metabolic interactions define dynamics in microbial communities.</title>
        <authorList>
            <person name="Embree M."/>
            <person name="Liu J.K."/>
            <person name="Al-Bassam M.M."/>
            <person name="Zengler K."/>
        </authorList>
    </citation>
    <scope>NUCLEOTIDE SEQUENCE</scope>
</reference>
<comment type="caution">
    <text evidence="2">The sequence shown here is derived from an EMBL/GenBank/DDBJ whole genome shotgun (WGS) entry which is preliminary data.</text>
</comment>
<dbReference type="SUPFAM" id="SSF55447">
    <property type="entry name" value="CO dehydrogenase flavoprotein C-terminal domain-like"/>
    <property type="match status" value="1"/>
</dbReference>
<dbReference type="GO" id="GO:0071949">
    <property type="term" value="F:FAD binding"/>
    <property type="evidence" value="ECO:0007669"/>
    <property type="project" value="InterPro"/>
</dbReference>
<dbReference type="AlphaFoldDB" id="A0A0W8E1H0"/>
<dbReference type="PANTHER" id="PTHR42659:SF9">
    <property type="entry name" value="XANTHINE DEHYDROGENASE FAD-BINDING SUBUNIT XDHB-RELATED"/>
    <property type="match status" value="1"/>
</dbReference>